<accession>A0ABX1RRX6</accession>
<dbReference type="Pfam" id="PF17851">
    <property type="entry name" value="GH43_C2"/>
    <property type="match status" value="1"/>
</dbReference>
<feature type="domain" description="DUF4955" evidence="4">
    <location>
        <begin position="443"/>
        <end position="553"/>
    </location>
</feature>
<dbReference type="Gene3D" id="2.60.120.200">
    <property type="match status" value="1"/>
</dbReference>
<evidence type="ECO:0000313" key="6">
    <source>
        <dbReference type="EMBL" id="NMH86306.1"/>
    </source>
</evidence>
<dbReference type="InterPro" id="IPR011050">
    <property type="entry name" value="Pectin_lyase_fold/virulence"/>
</dbReference>
<dbReference type="SUPFAM" id="SSF75005">
    <property type="entry name" value="Arabinanase/levansucrase/invertase"/>
    <property type="match status" value="1"/>
</dbReference>
<comment type="similarity">
    <text evidence="1">Belongs to the glycosyl hydrolase 43 family.</text>
</comment>
<dbReference type="Pfam" id="PF16315">
    <property type="entry name" value="DUF4955"/>
    <property type="match status" value="1"/>
</dbReference>
<dbReference type="Pfam" id="PF04616">
    <property type="entry name" value="Glyco_hydro_43"/>
    <property type="match status" value="1"/>
</dbReference>
<evidence type="ECO:0000259" key="4">
    <source>
        <dbReference type="Pfam" id="PF16315"/>
    </source>
</evidence>
<dbReference type="Proteomes" id="UP000746690">
    <property type="component" value="Unassembled WGS sequence"/>
</dbReference>
<feature type="domain" description="Beta-xylosidase C-terminal Concanavalin A-like" evidence="5">
    <location>
        <begin position="867"/>
        <end position="1048"/>
    </location>
</feature>
<dbReference type="RefSeq" id="WP_169669617.1">
    <property type="nucleotide sequence ID" value="NZ_JABBHF010000001.1"/>
</dbReference>
<evidence type="ECO:0000313" key="7">
    <source>
        <dbReference type="Proteomes" id="UP000746690"/>
    </source>
</evidence>
<name>A0ABX1RRX6_9FLAO</name>
<dbReference type="Gene3D" id="2.160.20.10">
    <property type="entry name" value="Single-stranded right-handed beta-helix, Pectin lyase-like"/>
    <property type="match status" value="2"/>
</dbReference>
<sequence length="1050" mass="118008">MSTILFLTVLTVYAQTRSRIYDQYVQEPKKSPLIDFSKAGYAYGEQDFQYPGSIIDVTSKDIYPNTGEDLTKKVQALIDETGKNGGGVLYFPKGKYTFNTNPNNVDFLKIDYDNIVIRGEGQGEEGTIFYNSTSLLNKEPNPWLSPTLIRYGYKIQGVDHFWGAAPLKYNGAKISKKSEQKIYEAPKLTSVTHKAVKGSKNLRVKNTTALKAGDVVLLAMYNTNGSNKLIKKVLNYTDVELTPDLESANRAEKEGVASFQALVEIERIISGDQILLRQPLLMDIDMEFQPMLLSAPMVRNVGIENLRFASAWDGNYKHHANRDVDYGWNAVNFCRVAHGWMKNVTIDNYTNPIYLQDSKNVTLDSIFITGKHGHSGIKVYAHASDNLIQNVNIQMNFSHVLSGEGNATRNVFRKITMDKQMESEGDFDFHGFAHYTYGPASHNLFEEITGLRFIYGGGAPRNFPHTSINNVWWNIESTDVKGTKELFKHWPWNKTDRIDHHISYPSSIIAGVSANDGKFIINGSESNRSETLITVESLNGKISPKSLYEAQKKANSGFKNPIIPGFYPDPSVCRVGEDYYLATSTFEYFPGVPIFHSRDLINWKKIGHALTRKSQVDLEGCKASGGIYAPTLRYHDGLFYMVTTNVTGDGNFLVYTDNPSGEWSEPVWLEIKGYDPSLYWEDGKCHVTTSNGSALIMAEIDLKTGKNLSEVRNVWEGTGGRFPEAPHIYKKDGFYYMIVAEGGTQYGHKVTIARSKNLYGPYTSNPANPILTHADEPTKRNPIQGTGHADFVQAHDGSWWAVILGFRPVVYRHHVMGRETCLAPVSWEKNTWPVINGTGSIAIDMKTPTLPLKPFLKKTTKDDLDGPLDLDWNFIRNPEEANYSLSARKGYLRLKGTKVKLDDIGSPTFIGQRQTNSESSITILLELDGSKKDISTGLSVFMNNLHHYDVMIKRSKGQQKLVLRSKLGNLDFNVSEIDFAQNKVYLKVETTARYYKFSYSTDGNNYKMLGELDTRYLSSETAGGFTGVYIGLFAESNKGAYVDFDWIEKK</sequence>
<dbReference type="EMBL" id="JABBHF010000001">
    <property type="protein sequence ID" value="NMH86306.1"/>
    <property type="molecule type" value="Genomic_DNA"/>
</dbReference>
<proteinExistence type="inferred from homology"/>
<dbReference type="InterPro" id="IPR023296">
    <property type="entry name" value="Glyco_hydro_beta-prop_sf"/>
</dbReference>
<evidence type="ECO:0000256" key="2">
    <source>
        <dbReference type="ARBA" id="ARBA00022801"/>
    </source>
</evidence>
<dbReference type="PANTHER" id="PTHR42812:SF12">
    <property type="entry name" value="BETA-XYLOSIDASE-RELATED"/>
    <property type="match status" value="1"/>
</dbReference>
<dbReference type="InterPro" id="IPR032532">
    <property type="entry name" value="DUF4955"/>
</dbReference>
<dbReference type="InterPro" id="IPR013320">
    <property type="entry name" value="ConA-like_dom_sf"/>
</dbReference>
<comment type="caution">
    <text evidence="6">The sequence shown here is derived from an EMBL/GenBank/DDBJ whole genome shotgun (WGS) entry which is preliminary data.</text>
</comment>
<dbReference type="SUPFAM" id="SSF51126">
    <property type="entry name" value="Pectin lyase-like"/>
    <property type="match status" value="1"/>
</dbReference>
<evidence type="ECO:0000259" key="5">
    <source>
        <dbReference type="Pfam" id="PF17851"/>
    </source>
</evidence>
<protein>
    <submittedName>
        <fullName evidence="6">Family 43 glycosylhydrolase</fullName>
    </submittedName>
</protein>
<dbReference type="InterPro" id="IPR012334">
    <property type="entry name" value="Pectin_lyas_fold"/>
</dbReference>
<evidence type="ECO:0000256" key="1">
    <source>
        <dbReference type="ARBA" id="ARBA00009865"/>
    </source>
</evidence>
<gene>
    <name evidence="6" type="ORF">HHX25_02200</name>
</gene>
<dbReference type="SUPFAM" id="SSF49899">
    <property type="entry name" value="Concanavalin A-like lectins/glucanases"/>
    <property type="match status" value="1"/>
</dbReference>
<dbReference type="InterPro" id="IPR041542">
    <property type="entry name" value="GH43_C2"/>
</dbReference>
<organism evidence="6 7">
    <name type="scientific">Flavivirga algicola</name>
    <dbReference type="NCBI Taxonomy" id="2729136"/>
    <lineage>
        <taxon>Bacteria</taxon>
        <taxon>Pseudomonadati</taxon>
        <taxon>Bacteroidota</taxon>
        <taxon>Flavobacteriia</taxon>
        <taxon>Flavobacteriales</taxon>
        <taxon>Flavobacteriaceae</taxon>
        <taxon>Flavivirga</taxon>
    </lineage>
</organism>
<dbReference type="CDD" id="cd18617">
    <property type="entry name" value="GH43_XynB-like"/>
    <property type="match status" value="1"/>
</dbReference>
<evidence type="ECO:0000256" key="3">
    <source>
        <dbReference type="ARBA" id="ARBA00023295"/>
    </source>
</evidence>
<dbReference type="InterPro" id="IPR051795">
    <property type="entry name" value="Glycosyl_Hydrlase_43"/>
</dbReference>
<keyword evidence="2" id="KW-0378">Hydrolase</keyword>
<reference evidence="6 7" key="1">
    <citation type="submission" date="2020-04" db="EMBL/GenBank/DDBJ databases">
        <title>A Flavivirga sp. nov.</title>
        <authorList>
            <person name="Sun X."/>
        </authorList>
    </citation>
    <scope>NUCLEOTIDE SEQUENCE [LARGE SCALE GENOMIC DNA]</scope>
    <source>
        <strain evidence="6 7">Y03</strain>
    </source>
</reference>
<dbReference type="PANTHER" id="PTHR42812">
    <property type="entry name" value="BETA-XYLOSIDASE"/>
    <property type="match status" value="1"/>
</dbReference>
<dbReference type="InterPro" id="IPR006710">
    <property type="entry name" value="Glyco_hydro_43"/>
</dbReference>
<dbReference type="Gene3D" id="2.115.10.20">
    <property type="entry name" value="Glycosyl hydrolase domain, family 43"/>
    <property type="match status" value="1"/>
</dbReference>
<keyword evidence="7" id="KW-1185">Reference proteome</keyword>
<keyword evidence="3" id="KW-0326">Glycosidase</keyword>